<evidence type="ECO:0000256" key="2">
    <source>
        <dbReference type="ARBA" id="ARBA00023051"/>
    </source>
</evidence>
<reference evidence="4 5" key="1">
    <citation type="journal article" date="2014" name="Nat. Genet.">
        <title>Genome sequence of the hot pepper provides insights into the evolution of pungency in Capsicum species.</title>
        <authorList>
            <person name="Kim S."/>
            <person name="Park M."/>
            <person name="Yeom S.I."/>
            <person name="Kim Y.M."/>
            <person name="Lee J.M."/>
            <person name="Lee H.A."/>
            <person name="Seo E."/>
            <person name="Choi J."/>
            <person name="Cheong K."/>
            <person name="Kim K.T."/>
            <person name="Jung K."/>
            <person name="Lee G.W."/>
            <person name="Oh S.K."/>
            <person name="Bae C."/>
            <person name="Kim S.B."/>
            <person name="Lee H.Y."/>
            <person name="Kim S.Y."/>
            <person name="Kim M.S."/>
            <person name="Kang B.C."/>
            <person name="Jo Y.D."/>
            <person name="Yang H.B."/>
            <person name="Jeong H.J."/>
            <person name="Kang W.H."/>
            <person name="Kwon J.K."/>
            <person name="Shin C."/>
            <person name="Lim J.Y."/>
            <person name="Park J.H."/>
            <person name="Huh J.H."/>
            <person name="Kim J.S."/>
            <person name="Kim B.D."/>
            <person name="Cohen O."/>
            <person name="Paran I."/>
            <person name="Suh M.C."/>
            <person name="Lee S.B."/>
            <person name="Kim Y.K."/>
            <person name="Shin Y."/>
            <person name="Noh S.J."/>
            <person name="Park J."/>
            <person name="Seo Y.S."/>
            <person name="Kwon S.Y."/>
            <person name="Kim H.A."/>
            <person name="Park J.M."/>
            <person name="Kim H.J."/>
            <person name="Choi S.B."/>
            <person name="Bosland P.W."/>
            <person name="Reeves G."/>
            <person name="Jo S.H."/>
            <person name="Lee B.W."/>
            <person name="Cho H.T."/>
            <person name="Choi H.S."/>
            <person name="Lee M.S."/>
            <person name="Yu Y."/>
            <person name="Do Choi Y."/>
            <person name="Park B.S."/>
            <person name="van Deynze A."/>
            <person name="Ashrafi H."/>
            <person name="Hill T."/>
            <person name="Kim W.T."/>
            <person name="Pai H.S."/>
            <person name="Ahn H.K."/>
            <person name="Yeam I."/>
            <person name="Giovannoni J.J."/>
            <person name="Rose J.K."/>
            <person name="Sorensen I."/>
            <person name="Lee S.J."/>
            <person name="Kim R.W."/>
            <person name="Choi I.Y."/>
            <person name="Choi B.S."/>
            <person name="Lim J.S."/>
            <person name="Lee Y.H."/>
            <person name="Choi D."/>
        </authorList>
    </citation>
    <scope>NUCLEOTIDE SEQUENCE [LARGE SCALE GENOMIC DNA]</scope>
    <source>
        <strain evidence="5">cv. CM334</strain>
    </source>
</reference>
<keyword evidence="5" id="KW-1185">Reference proteome</keyword>
<evidence type="ECO:0000256" key="1">
    <source>
        <dbReference type="ARBA" id="ARBA00004930"/>
    </source>
</evidence>
<proteinExistence type="predicted"/>
<evidence type="ECO:0000313" key="5">
    <source>
        <dbReference type="Proteomes" id="UP000222542"/>
    </source>
</evidence>
<dbReference type="Proteomes" id="UP000222542">
    <property type="component" value="Unassembled WGS sequence"/>
</dbReference>
<dbReference type="PROSITE" id="PS00455">
    <property type="entry name" value="AMP_BINDING"/>
    <property type="match status" value="1"/>
</dbReference>
<dbReference type="InterPro" id="IPR000873">
    <property type="entry name" value="AMP-dep_synth/lig_dom"/>
</dbReference>
<dbReference type="InterPro" id="IPR042099">
    <property type="entry name" value="ANL_N_sf"/>
</dbReference>
<dbReference type="InterPro" id="IPR045851">
    <property type="entry name" value="AMP-bd_C_sf"/>
</dbReference>
<comment type="caution">
    <text evidence="4">The sequence shown here is derived from an EMBL/GenBank/DDBJ whole genome shotgun (WGS) entry which is preliminary data.</text>
</comment>
<dbReference type="PANTHER" id="PTHR22754:SF32">
    <property type="entry name" value="DISCO-INTERACTING PROTEIN 2"/>
    <property type="match status" value="1"/>
</dbReference>
<dbReference type="SUPFAM" id="SSF53474">
    <property type="entry name" value="alpha/beta-Hydrolases"/>
    <property type="match status" value="1"/>
</dbReference>
<evidence type="ECO:0000313" key="4">
    <source>
        <dbReference type="EMBL" id="PHT95776.1"/>
    </source>
</evidence>
<dbReference type="InterPro" id="IPR036188">
    <property type="entry name" value="FAD/NAD-bd_sf"/>
</dbReference>
<dbReference type="GO" id="GO:0009698">
    <property type="term" value="P:phenylpropanoid metabolic process"/>
    <property type="evidence" value="ECO:0007669"/>
    <property type="project" value="UniProtKB-KW"/>
</dbReference>
<feature type="domain" description="AMP-dependent synthetase/ligase" evidence="3">
    <location>
        <begin position="1058"/>
        <end position="1299"/>
    </location>
</feature>
<dbReference type="Gene3D" id="3.40.50.12780">
    <property type="entry name" value="N-terminal domain of ligase-like"/>
    <property type="match status" value="1"/>
</dbReference>
<name>A0A2G3ANG8_CAPAN</name>
<gene>
    <name evidence="4" type="ORF">T459_03658</name>
</gene>
<dbReference type="InterPro" id="IPR029058">
    <property type="entry name" value="AB_hydrolase_fold"/>
</dbReference>
<dbReference type="InterPro" id="IPR020845">
    <property type="entry name" value="AMP-binding_CS"/>
</dbReference>
<dbReference type="UniPathway" id="UPA00372">
    <property type="reaction ID" value="UER00547"/>
</dbReference>
<dbReference type="SUPFAM" id="SSF56801">
    <property type="entry name" value="Acetyl-CoA synthetase-like"/>
    <property type="match status" value="1"/>
</dbReference>
<comment type="pathway">
    <text evidence="1">Phytoalexin biosynthesis; 3,4',5-trihydroxystilbene biosynthesis; 3,4',5-trihydroxystilbene from trans-4-coumarate: step 1/2.</text>
</comment>
<dbReference type="Gene3D" id="3.40.50.1820">
    <property type="entry name" value="alpha/beta hydrolase"/>
    <property type="match status" value="2"/>
</dbReference>
<protein>
    <recommendedName>
        <fullName evidence="3">AMP-dependent synthetase/ligase domain-containing protein</fullName>
    </recommendedName>
</protein>
<dbReference type="Gene3D" id="3.30.300.30">
    <property type="match status" value="1"/>
</dbReference>
<sequence>MVLVIKWNIGRRAIQIAYSCYHHDYLARCVGVGVGVRFFSTVNEGGGGKSGKVSNKPAICTADELHYVSLNNCDWRLALWRYLPPPQAPRRNHPLLLLSGVGTNAIGYDLSPDESSSFARYMCNQGFDTWILEVRGTGLSVQESDSKSIEKSVHPAESTNVQGVSAALVNEQEPAVVSTVWDESRLVNKLTETLSRLSERVSGFDSGSQSKIVFAKLVHRMSKLLEDSFLYKQVNTIRKKLLSLLEMRENSAVVASLVGKQSKKLGEGHRSVTSSLFDLQKRLTTTMGGFQEQLLDLILKYDWDFDNYLEEDIPAAMEYIKAQTRPKDDKLLTVGHSMGGILLYARLSRCSLEGREPGLAGIVTLASSLDYSSSKSALKLLLPLADPAQVLNVPVIPLRTLVAAAYPLTSRAPYALAWLNEMISATDMMHPDQLKKLVGNSFCNIPAKLLLQLTTAFQERGLCDRSGKIFYKDHLHKSSVPVLALAGDRDQICPPEAVYETVKLIPENLVNYKVFGDTDGPHYAHYDLVGGHLAAKRLSGHGGRGCLSVLHSLRKWIVVSLSQKLHIVRNIDGYCLVLQDEAKPSGRIGVHAVSEAAADFGPAFLKVDGLKSVPKVVAYGYTASGYVFVQDMPYAYLHEFIRTSMPGKIQRFKGGYTSFWKKLSERLPVTLLCNNVVSLKRDSLGIHVDVKNEIDGELKTLELDKIVVLGSFPFTSGKFYRSPASSNASVNKSRRIYMNSLEEELFGKVQTIDYYTTVLKITGFDYIPMGFYYFGEFVDDPKAIGDPVAMQRFYNDRNVFLFWFYGNSVDIVGSKVTELLIKVVENMKEGFYEKVENQLQGQQNTYYVGGLTVFELTERNASHTMALMHKHFASNSATPAFPYAKRLLPLKSDCIPGSRQLDESFGITFPDLCSLNNYLRHRGTHPSTQGNTVYTWINKKGDVTDRRMYRTLHSNASTIAQKLLTCKKPAIMPGVRVYLIYVPGLDFIDAFFGCLRVKVIPVPAIPPDPTQGSFSVKNMVFGRGNGRSSGAWPDLPWLYTDLWIKRSKIFKNINEVAQEDHNPLPDDLCFLQFTSGSTSDPKGVVITHRGIIHNVELMQRRYRASTRTILVSWLPQYHDIGLIGGLFTCLVSGGSAILFSPMTFIKNPLLWMQTMSKYHATHSAGPNFAIELLGRSLKSNKVQNLDLFSMTFLMVAAEPSRGTTLKRFIELTEPFGLSREVIAPGYGLAENCVYVNSAYGEGLPILVDWKGKVCCGYANVHTADAEIKIFEPDTGKEHDDSTKEGEIWISSLSAEAGYWGMEELSRKTFENELLTEPRKRYIRTGDLGRIIDGKLFITGRIKDLIIDAGRNIYSTDVEKTIEKTSDLLRPGCCAVVGIPDEILMSKGISFAFPICSDQLGLVVVAEAYNPLPYEVIERIVLVLQKNMVSAFTFFISACQMPIQAAPCAFERNSVHQLLVCDVRGKYSIICYAILDTVDNTNPSLVSIGGEAVIDERVLLQSHEVKNGVLSFNSIRIGQKSSIGPFAVVQRGRTVEDGAHLLALKCLDCKSNKFYAYQDASFHVT</sequence>
<organism evidence="4 5">
    <name type="scientific">Capsicum annuum</name>
    <name type="common">Capsicum pepper</name>
    <dbReference type="NCBI Taxonomy" id="4072"/>
    <lineage>
        <taxon>Eukaryota</taxon>
        <taxon>Viridiplantae</taxon>
        <taxon>Streptophyta</taxon>
        <taxon>Embryophyta</taxon>
        <taxon>Tracheophyta</taxon>
        <taxon>Spermatophyta</taxon>
        <taxon>Magnoliopsida</taxon>
        <taxon>eudicotyledons</taxon>
        <taxon>Gunneridae</taxon>
        <taxon>Pentapetalae</taxon>
        <taxon>asterids</taxon>
        <taxon>lamiids</taxon>
        <taxon>Solanales</taxon>
        <taxon>Solanaceae</taxon>
        <taxon>Solanoideae</taxon>
        <taxon>Capsiceae</taxon>
        <taxon>Capsicum</taxon>
    </lineage>
</organism>
<dbReference type="STRING" id="4072.A0A2G3ANG8"/>
<accession>A0A2G3ANG8</accession>
<evidence type="ECO:0000259" key="3">
    <source>
        <dbReference type="Pfam" id="PF00501"/>
    </source>
</evidence>
<dbReference type="Pfam" id="PF00501">
    <property type="entry name" value="AMP-binding"/>
    <property type="match status" value="1"/>
</dbReference>
<reference evidence="4 5" key="2">
    <citation type="journal article" date="2017" name="Genome Biol.">
        <title>New reference genome sequences of hot pepper reveal the massive evolution of plant disease-resistance genes by retroduplication.</title>
        <authorList>
            <person name="Kim S."/>
            <person name="Park J."/>
            <person name="Yeom S.I."/>
            <person name="Kim Y.M."/>
            <person name="Seo E."/>
            <person name="Kim K.T."/>
            <person name="Kim M.S."/>
            <person name="Lee J.M."/>
            <person name="Cheong K."/>
            <person name="Shin H.S."/>
            <person name="Kim S.B."/>
            <person name="Han K."/>
            <person name="Lee J."/>
            <person name="Park M."/>
            <person name="Lee H.A."/>
            <person name="Lee H.Y."/>
            <person name="Lee Y."/>
            <person name="Oh S."/>
            <person name="Lee J.H."/>
            <person name="Choi E."/>
            <person name="Choi E."/>
            <person name="Lee S.E."/>
            <person name="Jeon J."/>
            <person name="Kim H."/>
            <person name="Choi G."/>
            <person name="Song H."/>
            <person name="Lee J."/>
            <person name="Lee S.C."/>
            <person name="Kwon J.K."/>
            <person name="Lee H.Y."/>
            <person name="Koo N."/>
            <person name="Hong Y."/>
            <person name="Kim R.W."/>
            <person name="Kang W.H."/>
            <person name="Huh J.H."/>
            <person name="Kang B.C."/>
            <person name="Yang T.J."/>
            <person name="Lee Y.H."/>
            <person name="Bennetzen J.L."/>
            <person name="Choi D."/>
        </authorList>
    </citation>
    <scope>NUCLEOTIDE SEQUENCE [LARGE SCALE GENOMIC DNA]</scope>
    <source>
        <strain evidence="5">cv. CM334</strain>
    </source>
</reference>
<keyword evidence="2" id="KW-0587">Phenylpropanoid metabolism</keyword>
<dbReference type="Gramene" id="PHT95776">
    <property type="protein sequence ID" value="PHT95776"/>
    <property type="gene ID" value="T459_03658"/>
</dbReference>
<dbReference type="FunFam" id="3.40.50.1820:FF:000119">
    <property type="entry name" value="Alpha/beta hydrolase family protein"/>
    <property type="match status" value="1"/>
</dbReference>
<dbReference type="Gene3D" id="3.50.50.60">
    <property type="entry name" value="FAD/NAD(P)-binding domain"/>
    <property type="match status" value="1"/>
</dbReference>
<dbReference type="EMBL" id="AYRZ02000001">
    <property type="protein sequence ID" value="PHT95776.1"/>
    <property type="molecule type" value="Genomic_DNA"/>
</dbReference>
<dbReference type="PANTHER" id="PTHR22754">
    <property type="entry name" value="DISCO-INTERACTING PROTEIN 2 DIP2 -RELATED"/>
    <property type="match status" value="1"/>
</dbReference>